<keyword evidence="4" id="KW-1185">Reference proteome</keyword>
<dbReference type="SUPFAM" id="SSF55298">
    <property type="entry name" value="YjgF-like"/>
    <property type="match status" value="1"/>
</dbReference>
<accession>A0ABV8X738</accession>
<reference evidence="4" key="1">
    <citation type="journal article" date="2019" name="Int. J. Syst. Evol. Microbiol.">
        <title>The Global Catalogue of Microorganisms (GCM) 10K type strain sequencing project: providing services to taxonomists for standard genome sequencing and annotation.</title>
        <authorList>
            <consortium name="The Broad Institute Genomics Platform"/>
            <consortium name="The Broad Institute Genome Sequencing Center for Infectious Disease"/>
            <person name="Wu L."/>
            <person name="Ma J."/>
        </authorList>
    </citation>
    <scope>NUCLEOTIDE SEQUENCE [LARGE SCALE GENOMIC DNA]</scope>
    <source>
        <strain evidence="4">CCUG 59778</strain>
    </source>
</reference>
<dbReference type="CDD" id="cd02185">
    <property type="entry name" value="AroH"/>
    <property type="match status" value="1"/>
</dbReference>
<dbReference type="PIRSF" id="PIRSF005965">
    <property type="entry name" value="Chor_mut_AroH"/>
    <property type="match status" value="1"/>
</dbReference>
<comment type="catalytic activity">
    <reaction evidence="2">
        <text>chorismate = prephenate</text>
        <dbReference type="Rhea" id="RHEA:13897"/>
        <dbReference type="ChEBI" id="CHEBI:29748"/>
        <dbReference type="ChEBI" id="CHEBI:29934"/>
        <dbReference type="EC" id="5.4.99.5"/>
    </reaction>
</comment>
<organism evidence="3 4">
    <name type="scientific">Chungangia koreensis</name>
    <dbReference type="NCBI Taxonomy" id="752657"/>
    <lineage>
        <taxon>Bacteria</taxon>
        <taxon>Bacillati</taxon>
        <taxon>Bacillota</taxon>
        <taxon>Bacilli</taxon>
        <taxon>Lactobacillales</taxon>
        <taxon>Chungangia</taxon>
    </lineage>
</organism>
<keyword evidence="2" id="KW-0028">Amino-acid biosynthesis</keyword>
<gene>
    <name evidence="3" type="primary">aroH</name>
    <name evidence="3" type="ORF">ACFOZY_11070</name>
</gene>
<evidence type="ECO:0000313" key="4">
    <source>
        <dbReference type="Proteomes" id="UP001595817"/>
    </source>
</evidence>
<dbReference type="GO" id="GO:0004106">
    <property type="term" value="F:chorismate mutase activity"/>
    <property type="evidence" value="ECO:0007669"/>
    <property type="project" value="UniProtKB-EC"/>
</dbReference>
<sequence length="123" mass="13656">MTVRGVRGATTIVEDREDLIIHETAKLVKKMTEVNGIQAEDIASVILSATTDIKSAFPAKAVRSIEGWKYVPVMSTHEMDVPGSLPLCIRVMMHVNSTKTQKQIEHIYLNEAIKLRPDLVAKS</sequence>
<keyword evidence="2" id="KW-0057">Aromatic amino acid biosynthesis</keyword>
<dbReference type="EC" id="5.4.99.5" evidence="1 2"/>
<keyword evidence="2 3" id="KW-0413">Isomerase</keyword>
<dbReference type="PANTHER" id="PTHR21164">
    <property type="entry name" value="CHORISMATE MUTASE"/>
    <property type="match status" value="1"/>
</dbReference>
<protein>
    <recommendedName>
        <fullName evidence="1 2">chorismate mutase</fullName>
        <ecNumber evidence="1 2">5.4.99.5</ecNumber>
    </recommendedName>
</protein>
<dbReference type="InterPro" id="IPR008243">
    <property type="entry name" value="Chorismate_mutase_AroH"/>
</dbReference>
<proteinExistence type="predicted"/>
<evidence type="ECO:0000256" key="1">
    <source>
        <dbReference type="NCBIfam" id="TIGR01796"/>
    </source>
</evidence>
<dbReference type="NCBIfam" id="TIGR01796">
    <property type="entry name" value="CM_mono_aroH"/>
    <property type="match status" value="1"/>
</dbReference>
<dbReference type="PANTHER" id="PTHR21164:SF0">
    <property type="entry name" value="CHORISMATE MUTASE AROH"/>
    <property type="match status" value="1"/>
</dbReference>
<dbReference type="Proteomes" id="UP001595817">
    <property type="component" value="Unassembled WGS sequence"/>
</dbReference>
<dbReference type="Pfam" id="PF07736">
    <property type="entry name" value="CM_1"/>
    <property type="match status" value="1"/>
</dbReference>
<name>A0ABV8X738_9LACT</name>
<dbReference type="EMBL" id="JBHSEC010000019">
    <property type="protein sequence ID" value="MFC4410959.1"/>
    <property type="molecule type" value="Genomic_DNA"/>
</dbReference>
<evidence type="ECO:0000256" key="2">
    <source>
        <dbReference type="PROSITE-ProRule" id="PRU00514"/>
    </source>
</evidence>
<dbReference type="Gene3D" id="3.30.1330.40">
    <property type="entry name" value="RutC-like"/>
    <property type="match status" value="1"/>
</dbReference>
<dbReference type="PROSITE" id="PS51167">
    <property type="entry name" value="CHORISMATE_MUT_1"/>
    <property type="match status" value="1"/>
</dbReference>
<evidence type="ECO:0000313" key="3">
    <source>
        <dbReference type="EMBL" id="MFC4410959.1"/>
    </source>
</evidence>
<comment type="caution">
    <text evidence="3">The sequence shown here is derived from an EMBL/GenBank/DDBJ whole genome shotgun (WGS) entry which is preliminary data.</text>
</comment>
<dbReference type="RefSeq" id="WP_378155385.1">
    <property type="nucleotide sequence ID" value="NZ_JBHSEC010000019.1"/>
</dbReference>
<dbReference type="InterPro" id="IPR035959">
    <property type="entry name" value="RutC-like_sf"/>
</dbReference>